<dbReference type="EMBL" id="JASCXX010000001">
    <property type="protein sequence ID" value="MDI6447447.1"/>
    <property type="molecule type" value="Genomic_DNA"/>
</dbReference>
<comment type="caution">
    <text evidence="1">The sequence shown here is derived from an EMBL/GenBank/DDBJ whole genome shotgun (WGS) entry which is preliminary data.</text>
</comment>
<reference evidence="1" key="1">
    <citation type="submission" date="2023-05" db="EMBL/GenBank/DDBJ databases">
        <title>Anaerotaeda fermentans gen. nov., sp. nov., a novel anaerobic planctomycete of the new family within the order Sedimentisphaerales isolated from Taman Peninsula, Russia.</title>
        <authorList>
            <person name="Khomyakova M.A."/>
            <person name="Merkel A.Y."/>
            <person name="Slobodkin A.I."/>
        </authorList>
    </citation>
    <scope>NUCLEOTIDE SEQUENCE</scope>
    <source>
        <strain evidence="1">M17dextr</strain>
    </source>
</reference>
<dbReference type="AlphaFoldDB" id="A0AAW6TSG7"/>
<protein>
    <recommendedName>
        <fullName evidence="3">FHA domain-containing protein</fullName>
    </recommendedName>
</protein>
<dbReference type="Proteomes" id="UP001431776">
    <property type="component" value="Unassembled WGS sequence"/>
</dbReference>
<keyword evidence="2" id="KW-1185">Reference proteome</keyword>
<name>A0AAW6TSG7_9BACT</name>
<proteinExistence type="predicted"/>
<evidence type="ECO:0000313" key="1">
    <source>
        <dbReference type="EMBL" id="MDI6447447.1"/>
    </source>
</evidence>
<evidence type="ECO:0008006" key="3">
    <source>
        <dbReference type="Google" id="ProtNLM"/>
    </source>
</evidence>
<dbReference type="RefSeq" id="WP_349242857.1">
    <property type="nucleotide sequence ID" value="NZ_JASCXX010000001.1"/>
</dbReference>
<sequence length="533" mass="58180">MLILRIKQAECALADGRLDEAFEIARADDVRRHRHGQRLLGRLTRAYVQRGREALAGGRLDTALADCNKAEKLAGNASEVAQLREAVCRAIVERQQGHQQGAVRVAQARQRIADGWHSVGGQILERAGSDDAQAELLRQELDAVRLHTEDAVAKAEQALKRGDLVAAVDVLRAAGVAKNRNGRVGEVLGRIRKQAGEQVQASLEQGRIDRAQSLLQRLAPLDGDGQEIAELRRALMQCHEAAELVAAGRPGAALPLLRKVKTMYPSARWLDKVLGDVKQAAEALEELDAGPLGLSIADAVGIRNQAMQDQNDIPARDEAMHEAARAMDAPRNDPTASPLPSAFVMQMDGVGSYLVFREARLTIGPISSSARPTLGLMAEPDLPVINIERIDADYFVRSERAIQVNGTPVTEKLLADGDVISLSPRCRLRFRLPNAASTTAVLMLSGARLGRPDIRHILLMGRDILAGPYTNHHIQTEHLDETITFFEQNERLLCRASQPVTIDGRPMQPEKGLMMDKPIRIGNLSMVLAGFHA</sequence>
<organism evidence="1 2">
    <name type="scientific">Anaerobaca lacustris</name>
    <dbReference type="NCBI Taxonomy" id="3044600"/>
    <lineage>
        <taxon>Bacteria</taxon>
        <taxon>Pseudomonadati</taxon>
        <taxon>Planctomycetota</taxon>
        <taxon>Phycisphaerae</taxon>
        <taxon>Sedimentisphaerales</taxon>
        <taxon>Anaerobacaceae</taxon>
        <taxon>Anaerobaca</taxon>
    </lineage>
</organism>
<dbReference type="Gene3D" id="1.25.40.10">
    <property type="entry name" value="Tetratricopeptide repeat domain"/>
    <property type="match status" value="1"/>
</dbReference>
<gene>
    <name evidence="1" type="ORF">QJ522_00200</name>
</gene>
<dbReference type="InterPro" id="IPR011990">
    <property type="entry name" value="TPR-like_helical_dom_sf"/>
</dbReference>
<accession>A0AAW6TSG7</accession>
<evidence type="ECO:0000313" key="2">
    <source>
        <dbReference type="Proteomes" id="UP001431776"/>
    </source>
</evidence>